<gene>
    <name evidence="4" type="ORF">H1D41_15095</name>
</gene>
<dbReference type="Proteomes" id="UP000640583">
    <property type="component" value="Unassembled WGS sequence"/>
</dbReference>
<name>A0A8J7IEM6_9RHOB</name>
<dbReference type="Pfam" id="PF13704">
    <property type="entry name" value="Glyco_tranf_2_4"/>
    <property type="match status" value="1"/>
</dbReference>
<reference evidence="4" key="1">
    <citation type="submission" date="2020-10" db="EMBL/GenBank/DDBJ databases">
        <title>Paenihalocynthiibacter styelae gen. nov., sp. nov., isolated from stalked sea squirt Styela clava.</title>
        <authorList>
            <person name="Kim Y.-O."/>
            <person name="Yoon J.-H."/>
        </authorList>
    </citation>
    <scope>NUCLEOTIDE SEQUENCE</scope>
    <source>
        <strain evidence="4">MYP1-1</strain>
    </source>
</reference>
<evidence type="ECO:0000313" key="5">
    <source>
        <dbReference type="Proteomes" id="UP000640583"/>
    </source>
</evidence>
<evidence type="ECO:0000256" key="1">
    <source>
        <dbReference type="ARBA" id="ARBA00004167"/>
    </source>
</evidence>
<proteinExistence type="predicted"/>
<dbReference type="PANTHER" id="PTHR21461:SF69">
    <property type="entry name" value="GLYCOSYLTRANSFERASE FAMILY 92 PROTEIN"/>
    <property type="match status" value="1"/>
</dbReference>
<evidence type="ECO:0000313" key="4">
    <source>
        <dbReference type="EMBL" id="MBI1494969.1"/>
    </source>
</evidence>
<dbReference type="GO" id="GO:0005737">
    <property type="term" value="C:cytoplasm"/>
    <property type="evidence" value="ECO:0007669"/>
    <property type="project" value="TreeGrafter"/>
</dbReference>
<dbReference type="RefSeq" id="WP_228849694.1">
    <property type="nucleotide sequence ID" value="NZ_JADCKQ010000013.1"/>
</dbReference>
<keyword evidence="5" id="KW-1185">Reference proteome</keyword>
<dbReference type="PANTHER" id="PTHR21461">
    <property type="entry name" value="GLYCOSYLTRANSFERASE FAMILY 92 PROTEIN"/>
    <property type="match status" value="1"/>
</dbReference>
<comment type="caution">
    <text evidence="4">The sequence shown here is derived from an EMBL/GenBank/DDBJ whole genome shotgun (WGS) entry which is preliminary data.</text>
</comment>
<keyword evidence="3" id="KW-0472">Membrane</keyword>
<protein>
    <submittedName>
        <fullName evidence="4">Glycosyltransferase family 2 protein</fullName>
    </submittedName>
</protein>
<comment type="subcellular location">
    <subcellularLocation>
        <location evidence="1">Membrane</location>
        <topology evidence="1">Single-pass membrane protein</topology>
    </subcellularLocation>
</comment>
<keyword evidence="3" id="KW-1133">Transmembrane helix</keyword>
<dbReference type="EMBL" id="JADCKQ010000013">
    <property type="protein sequence ID" value="MBI1494969.1"/>
    <property type="molecule type" value="Genomic_DNA"/>
</dbReference>
<accession>A0A8J7IEM6</accession>
<organism evidence="4 5">
    <name type="scientific">Halocynthiibacter styelae</name>
    <dbReference type="NCBI Taxonomy" id="2761955"/>
    <lineage>
        <taxon>Bacteria</taxon>
        <taxon>Pseudomonadati</taxon>
        <taxon>Pseudomonadota</taxon>
        <taxon>Alphaproteobacteria</taxon>
        <taxon>Rhodobacterales</taxon>
        <taxon>Paracoccaceae</taxon>
        <taxon>Halocynthiibacter</taxon>
    </lineage>
</organism>
<keyword evidence="2" id="KW-0812">Transmembrane</keyword>
<sequence length="746" mass="84961">MSENLTASRVHTRITTHSFRAGTLLDILTDDQSAKAFFKNDTDIEDIEFSENLNEETRFTLGNAPVVFLNDLQPDEPLMISVAGEKKVLKPRPVQTEAFRGMNVLFAEVNGQAAKSVMMWLQYYVEHHGLEGVLLLFRGDAEKLISEVIRRSKRIKALKKLICLEFDAPLGAPDLPPATHPFNCPTAPGKDRMDLPEADPETSPLAAMQIWEYARHAYLNEAAAVANLDVSDFVPPIPDSTLFDEAKQSSGEFLPLAGTLCFPWRSRDKGLPRFGDHICRQFDQSSVLPRWCVVPSRIAPQLRWRVRNIPKAHPGTSLPLQFYRAMAIRHPGVETGKLAPKSSLIVDDALKSLSENLLAYKPVLPPKLTAPKKIREGSVTLVTCMKNEGPFLLEWLAYHRVIGVTDFYVYTNDCNDGTDTFFDLLQEKGYLQHRQNPFREMGLKPQHAAMFAAMEEETVQTSDWLTHIDVDEFITIKTGDGTLKSLFEALPDMNMISMTWRLFGNGDREDFKDELTTEAYTLCAPEFCPRPHQAWGFKTLYRNLGIFKKMGVHRPKGLNAQLYDKINWVNGSGKPMPQKDYRNAWRSTTSTWGYDLVSLNHYAVRNSESFLVKRDRGRVNHVERDQGLAYWFRMNNNGDEDRSIHRMLPALRAELEKLMSDPEIAAAHEYSVRKHREKINELRATSANAAFYEELNSPRLQRLSRMHKYFGMNVFLAGPASVPDEVVEKDLAEDFFFTVEKTETQH</sequence>
<dbReference type="GO" id="GO:0016020">
    <property type="term" value="C:membrane"/>
    <property type="evidence" value="ECO:0007669"/>
    <property type="project" value="UniProtKB-SubCell"/>
</dbReference>
<dbReference type="AlphaFoldDB" id="A0A8J7IEM6"/>
<evidence type="ECO:0000256" key="2">
    <source>
        <dbReference type="ARBA" id="ARBA00022692"/>
    </source>
</evidence>
<dbReference type="GO" id="GO:0016757">
    <property type="term" value="F:glycosyltransferase activity"/>
    <property type="evidence" value="ECO:0007669"/>
    <property type="project" value="TreeGrafter"/>
</dbReference>
<evidence type="ECO:0000256" key="3">
    <source>
        <dbReference type="ARBA" id="ARBA00022989"/>
    </source>
</evidence>